<protein>
    <submittedName>
        <fullName evidence="1">Uncharacterized protein</fullName>
    </submittedName>
</protein>
<comment type="caution">
    <text evidence="1">The sequence shown here is derived from an EMBL/GenBank/DDBJ whole genome shotgun (WGS) entry which is preliminary data.</text>
</comment>
<dbReference type="Proteomes" id="UP000316598">
    <property type="component" value="Unassembled WGS sequence"/>
</dbReference>
<dbReference type="AlphaFoldDB" id="A0A5C5WS49"/>
<evidence type="ECO:0000313" key="1">
    <source>
        <dbReference type="EMBL" id="TWT52913.1"/>
    </source>
</evidence>
<organism evidence="1 2">
    <name type="scientific">Rubripirellula amarantea</name>
    <dbReference type="NCBI Taxonomy" id="2527999"/>
    <lineage>
        <taxon>Bacteria</taxon>
        <taxon>Pseudomonadati</taxon>
        <taxon>Planctomycetota</taxon>
        <taxon>Planctomycetia</taxon>
        <taxon>Pirellulales</taxon>
        <taxon>Pirellulaceae</taxon>
        <taxon>Rubripirellula</taxon>
    </lineage>
</organism>
<accession>A0A5C5WS49</accession>
<reference evidence="1 2" key="1">
    <citation type="submission" date="2019-02" db="EMBL/GenBank/DDBJ databases">
        <title>Deep-cultivation of Planctomycetes and their phenomic and genomic characterization uncovers novel biology.</title>
        <authorList>
            <person name="Wiegand S."/>
            <person name="Jogler M."/>
            <person name="Boedeker C."/>
            <person name="Pinto D."/>
            <person name="Vollmers J."/>
            <person name="Rivas-Marin E."/>
            <person name="Kohn T."/>
            <person name="Peeters S.H."/>
            <person name="Heuer A."/>
            <person name="Rast P."/>
            <person name="Oberbeckmann S."/>
            <person name="Bunk B."/>
            <person name="Jeske O."/>
            <person name="Meyerdierks A."/>
            <person name="Storesund J.E."/>
            <person name="Kallscheuer N."/>
            <person name="Luecker S."/>
            <person name="Lage O.M."/>
            <person name="Pohl T."/>
            <person name="Merkel B.J."/>
            <person name="Hornburger P."/>
            <person name="Mueller R.-W."/>
            <person name="Bruemmer F."/>
            <person name="Labrenz M."/>
            <person name="Spormann A.M."/>
            <person name="Op Den Camp H."/>
            <person name="Overmann J."/>
            <person name="Amann R."/>
            <person name="Jetten M.S.M."/>
            <person name="Mascher T."/>
            <person name="Medema M.H."/>
            <person name="Devos D.P."/>
            <person name="Kaster A.-K."/>
            <person name="Ovreas L."/>
            <person name="Rohde M."/>
            <person name="Galperin M.Y."/>
            <person name="Jogler C."/>
        </authorList>
    </citation>
    <scope>NUCLEOTIDE SEQUENCE [LARGE SCALE GENOMIC DNA]</scope>
    <source>
        <strain evidence="1 2">Pla22</strain>
    </source>
</reference>
<dbReference type="Gene3D" id="3.40.50.2000">
    <property type="entry name" value="Glycogen Phosphorylase B"/>
    <property type="match status" value="1"/>
</dbReference>
<gene>
    <name evidence="1" type="ORF">Pla22_05410</name>
</gene>
<name>A0A5C5WS49_9BACT</name>
<sequence length="470" mass="52968">MPQPSSNFPNIAEHSRLSGSASTKPRLIVIDDNVRSIGGHYYELANLLMSGAQRWGYQPVLAAHETFQTSSAACLQHRLLPTFRTRRMVRWSLGVDGDSRLPRDIQGRIVGGSILDRAKQAIRDRMEIPSKRPQRMLAQWSDDFCRLMKRIEPTSSDVILVNTGDDFVMLALANALSRLKLASMRIDVIFHFALVDQLSVSHSNSPTLQSIHRQMRTALESLKPHQVALHATTPSLAEQWRKVELRLPVTAIPYPTRQRTIHQSDSSKQPIKAVLAGLPRAEKGREAIHDFLSEIHEPHLRSQRYQLSMQMPAAKWQGLIPLPLHQAYSQSLAGDQNGPLEIMTANLTTDDYHRWLDTADLGLFLYEPERYVARCSGVLLEMLSRGVPVIVPDRCWLAEQVRRAGGHRSIGFIYQNRAEIPDLMQQFTKNRAAMSGRAIAYADKVRAEHSGTNTLRVMGLDNATREFKAA</sequence>
<dbReference type="SUPFAM" id="SSF53756">
    <property type="entry name" value="UDP-Glycosyltransferase/glycogen phosphorylase"/>
    <property type="match status" value="1"/>
</dbReference>
<proteinExistence type="predicted"/>
<keyword evidence="2" id="KW-1185">Reference proteome</keyword>
<dbReference type="EMBL" id="SJPI01000001">
    <property type="protein sequence ID" value="TWT52913.1"/>
    <property type="molecule type" value="Genomic_DNA"/>
</dbReference>
<evidence type="ECO:0000313" key="2">
    <source>
        <dbReference type="Proteomes" id="UP000316598"/>
    </source>
</evidence>